<comment type="subcellular location">
    <subcellularLocation>
        <location evidence="1">Membrane</location>
        <topology evidence="1">Multi-pass membrane protein</topology>
    </subcellularLocation>
</comment>
<accession>A0A8R1YP78</accession>
<protein>
    <submittedName>
        <fullName evidence="5">Membrane transporter</fullName>
    </submittedName>
</protein>
<evidence type="ECO:0000256" key="3">
    <source>
        <dbReference type="ARBA" id="ARBA00022989"/>
    </source>
</evidence>
<evidence type="ECO:0000313" key="5">
    <source>
        <dbReference type="EnsemblMetazoa" id="PPA24167.1"/>
    </source>
</evidence>
<evidence type="ECO:0000256" key="2">
    <source>
        <dbReference type="ARBA" id="ARBA00022692"/>
    </source>
</evidence>
<keyword evidence="2" id="KW-0812">Transmembrane</keyword>
<evidence type="ECO:0000313" key="6">
    <source>
        <dbReference type="Proteomes" id="UP000005239"/>
    </source>
</evidence>
<dbReference type="Proteomes" id="UP000005239">
    <property type="component" value="Unassembled WGS sequence"/>
</dbReference>
<dbReference type="SUPFAM" id="SSF103473">
    <property type="entry name" value="MFS general substrate transporter"/>
    <property type="match status" value="2"/>
</dbReference>
<accession>A0A2A6C3W0</accession>
<dbReference type="InterPro" id="IPR005828">
    <property type="entry name" value="MFS_sugar_transport-like"/>
</dbReference>
<keyword evidence="3" id="KW-1133">Transmembrane helix</keyword>
<name>A0A2A6C3W0_PRIPA</name>
<dbReference type="Gene3D" id="1.20.1250.20">
    <property type="entry name" value="MFS general substrate transporter like domains"/>
    <property type="match status" value="2"/>
</dbReference>
<dbReference type="Pfam" id="PF07690">
    <property type="entry name" value="MFS_1"/>
    <property type="match status" value="1"/>
</dbReference>
<organism evidence="5 6">
    <name type="scientific">Pristionchus pacificus</name>
    <name type="common">Parasitic nematode worm</name>
    <dbReference type="NCBI Taxonomy" id="54126"/>
    <lineage>
        <taxon>Eukaryota</taxon>
        <taxon>Metazoa</taxon>
        <taxon>Ecdysozoa</taxon>
        <taxon>Nematoda</taxon>
        <taxon>Chromadorea</taxon>
        <taxon>Rhabditida</taxon>
        <taxon>Rhabditina</taxon>
        <taxon>Diplogasteromorpha</taxon>
        <taxon>Diplogasteroidea</taxon>
        <taxon>Neodiplogasteridae</taxon>
        <taxon>Pristionchus</taxon>
    </lineage>
</organism>
<dbReference type="Pfam" id="PF00083">
    <property type="entry name" value="Sugar_tr"/>
    <property type="match status" value="1"/>
</dbReference>
<dbReference type="AlphaFoldDB" id="A0A2A6C3W0"/>
<keyword evidence="6" id="KW-1185">Reference proteome</keyword>
<reference evidence="6" key="1">
    <citation type="journal article" date="2008" name="Nat. Genet.">
        <title>The Pristionchus pacificus genome provides a unique perspective on nematode lifestyle and parasitism.</title>
        <authorList>
            <person name="Dieterich C."/>
            <person name="Clifton S.W."/>
            <person name="Schuster L.N."/>
            <person name="Chinwalla A."/>
            <person name="Delehaunty K."/>
            <person name="Dinkelacker I."/>
            <person name="Fulton L."/>
            <person name="Fulton R."/>
            <person name="Godfrey J."/>
            <person name="Minx P."/>
            <person name="Mitreva M."/>
            <person name="Roeseler W."/>
            <person name="Tian H."/>
            <person name="Witte H."/>
            <person name="Yang S.P."/>
            <person name="Wilson R.K."/>
            <person name="Sommer R.J."/>
        </authorList>
    </citation>
    <scope>NUCLEOTIDE SEQUENCE [LARGE SCALE GENOMIC DNA]</scope>
    <source>
        <strain evidence="6">PS312</strain>
    </source>
</reference>
<evidence type="ECO:0000256" key="1">
    <source>
        <dbReference type="ARBA" id="ARBA00004141"/>
    </source>
</evidence>
<keyword evidence="4" id="KW-0472">Membrane</keyword>
<dbReference type="InterPro" id="IPR011701">
    <property type="entry name" value="MFS"/>
</dbReference>
<dbReference type="GO" id="GO:0022857">
    <property type="term" value="F:transmembrane transporter activity"/>
    <property type="evidence" value="ECO:0007669"/>
    <property type="project" value="InterPro"/>
</dbReference>
<sequence length="930" mass="102809">MRLHHSDTCPFFCLIILMSEGSDSEETDAIEPRDPGRISKLNELLESLKWSPFCFFIMILQSVQWAISGQMFVMTAYLTPAGDTIAPNGTYKSVRDEWPDEPPIFGFMDSYEMISSIAFVGNLIFGTIPNLLSDRYGRRKLLVFILFFIVIADTACALSPTFWFLIVGRFMQGCFMNAIASLNFVHCMESIAEGSRFLASCAFGLFWTIGYCLVAPEALVVGTWRWIFGINAIAALVCALVQLLLVPESPYYCVSQGDRNKLEAFVKRSEWINRQTYDVDYEAIMSRKGPDGEEHVPTVVTVGESLSFLFKNPPVLLLLFVMGYAEIATMLSYAGISLAATTLDVGDANWNFVLSGLVEFPAYCVAPKFLDWFPSKFVMIVVFACASGSLVALKCRSFAVGFALTFSNIGSIIAPHLGVLNDIAPDLAFLVFGAALSIATVLVAIFIPRNTKMATIIRVSSREICEINEMENDIVKVKRIDTLDGLLDSIKSTRFTFLLIFLLSVQWALAAQMFVMAAYLAPFNNSIGGEFTTIQDEWDDLPKLASIDASEFVSSATFAGSLVLGFFPGVLSDRYGRKPIIYISLLCIAITGALSALAPSFLFLVIVRFIQGFFLNSVATVNFVHCMESVAECRRYISACAFGLFWCLGYMIVAPTALLVCSWRWLIGVHSIASLVIGLIFLVVIPESPYYCVSQNSRRKLEDFVKRAEWWNRRVYDVDFDAIMYEGHRGNGMTRTTIAGSLLFIVRNCRLLILLLVVGYTQVATLFAYTGLSIASTALEVGDANWNFVLSGLVELPAYCGVPKFIDWIGIKIVMLVVFTGSSISLIVLKFIGPGIPALFLIVWLISKFLVTASYYVALIVSTELFPTKCRSFAVAFALTLSNIGSIFGPHVGALNEYLPDLAFIIFGVALFIATALIAIFIPRNTTFEA</sequence>
<evidence type="ECO:0000256" key="4">
    <source>
        <dbReference type="ARBA" id="ARBA00023136"/>
    </source>
</evidence>
<dbReference type="PANTHER" id="PTHR24064">
    <property type="entry name" value="SOLUTE CARRIER FAMILY 22 MEMBER"/>
    <property type="match status" value="1"/>
</dbReference>
<proteinExistence type="predicted"/>
<dbReference type="GO" id="GO:0016020">
    <property type="term" value="C:membrane"/>
    <property type="evidence" value="ECO:0007669"/>
    <property type="project" value="UniProtKB-SubCell"/>
</dbReference>
<gene>
    <name evidence="5" type="primary">WBGene00113721</name>
</gene>
<dbReference type="EnsemblMetazoa" id="PPA24167.1">
    <property type="protein sequence ID" value="PPA24167.1"/>
    <property type="gene ID" value="WBGene00113721"/>
</dbReference>
<reference evidence="5" key="2">
    <citation type="submission" date="2022-06" db="UniProtKB">
        <authorList>
            <consortium name="EnsemblMetazoa"/>
        </authorList>
    </citation>
    <scope>IDENTIFICATION</scope>
    <source>
        <strain evidence="5">PS312</strain>
    </source>
</reference>
<dbReference type="InterPro" id="IPR020846">
    <property type="entry name" value="MFS_dom"/>
</dbReference>
<dbReference type="InterPro" id="IPR036259">
    <property type="entry name" value="MFS_trans_sf"/>
</dbReference>
<dbReference type="PROSITE" id="PS50850">
    <property type="entry name" value="MFS"/>
    <property type="match status" value="2"/>
</dbReference>